<protein>
    <submittedName>
        <fullName evidence="9">Trimeric intracellular cation channel family protein</fullName>
    </submittedName>
</protein>
<evidence type="ECO:0000256" key="3">
    <source>
        <dbReference type="ARBA" id="ARBA00022475"/>
    </source>
</evidence>
<feature type="transmembrane region" description="Helical" evidence="7">
    <location>
        <begin position="177"/>
        <end position="198"/>
    </location>
</feature>
<feature type="transmembrane region" description="Helical" evidence="7">
    <location>
        <begin position="12"/>
        <end position="30"/>
    </location>
</feature>
<dbReference type="PANTHER" id="PTHR30506:SF3">
    <property type="entry name" value="UPF0126 INNER MEMBRANE PROTEIN YADS-RELATED"/>
    <property type="match status" value="1"/>
</dbReference>
<comment type="caution">
    <text evidence="9">The sequence shown here is derived from an EMBL/GenBank/DDBJ whole genome shotgun (WGS) entry which is preliminary data.</text>
</comment>
<feature type="transmembrane region" description="Helical" evidence="7">
    <location>
        <begin position="96"/>
        <end position="116"/>
    </location>
</feature>
<accession>A0A967F0A8</accession>
<evidence type="ECO:0000256" key="5">
    <source>
        <dbReference type="ARBA" id="ARBA00022989"/>
    </source>
</evidence>
<keyword evidence="3" id="KW-1003">Cell membrane</keyword>
<feature type="transmembrane region" description="Helical" evidence="7">
    <location>
        <begin position="122"/>
        <end position="143"/>
    </location>
</feature>
<feature type="transmembrane region" description="Helical" evidence="7">
    <location>
        <begin position="155"/>
        <end position="171"/>
    </location>
</feature>
<feature type="domain" description="Glycine transporter" evidence="8">
    <location>
        <begin position="13"/>
        <end position="85"/>
    </location>
</feature>
<dbReference type="Pfam" id="PF03458">
    <property type="entry name" value="Gly_transporter"/>
    <property type="match status" value="2"/>
</dbReference>
<organism evidence="9 10">
    <name type="scientific">Pelagibius litoralis</name>
    <dbReference type="NCBI Taxonomy" id="374515"/>
    <lineage>
        <taxon>Bacteria</taxon>
        <taxon>Pseudomonadati</taxon>
        <taxon>Pseudomonadota</taxon>
        <taxon>Alphaproteobacteria</taxon>
        <taxon>Rhodospirillales</taxon>
        <taxon>Rhodovibrionaceae</taxon>
        <taxon>Pelagibius</taxon>
    </lineage>
</organism>
<comment type="similarity">
    <text evidence="2">Belongs to the UPF0126 family.</text>
</comment>
<dbReference type="PANTHER" id="PTHR30506">
    <property type="entry name" value="INNER MEMBRANE PROTEIN"/>
    <property type="match status" value="1"/>
</dbReference>
<keyword evidence="6 7" id="KW-0472">Membrane</keyword>
<dbReference type="GO" id="GO:0005886">
    <property type="term" value="C:plasma membrane"/>
    <property type="evidence" value="ECO:0007669"/>
    <property type="project" value="UniProtKB-SubCell"/>
</dbReference>
<proteinExistence type="inferred from homology"/>
<feature type="transmembrane region" description="Helical" evidence="7">
    <location>
        <begin position="64"/>
        <end position="84"/>
    </location>
</feature>
<dbReference type="InterPro" id="IPR005115">
    <property type="entry name" value="Gly_transporter"/>
</dbReference>
<reference evidence="9" key="1">
    <citation type="submission" date="2020-03" db="EMBL/GenBank/DDBJ databases">
        <title>Genome of Pelagibius litoralis DSM 21314T.</title>
        <authorList>
            <person name="Wang G."/>
        </authorList>
    </citation>
    <scope>NUCLEOTIDE SEQUENCE</scope>
    <source>
        <strain evidence="9">DSM 21314</strain>
    </source>
</reference>
<evidence type="ECO:0000256" key="6">
    <source>
        <dbReference type="ARBA" id="ARBA00023136"/>
    </source>
</evidence>
<evidence type="ECO:0000256" key="7">
    <source>
        <dbReference type="SAM" id="Phobius"/>
    </source>
</evidence>
<feature type="domain" description="Glycine transporter" evidence="8">
    <location>
        <begin position="97"/>
        <end position="171"/>
    </location>
</feature>
<feature type="transmembrane region" description="Helical" evidence="7">
    <location>
        <begin position="37"/>
        <end position="58"/>
    </location>
</feature>
<name>A0A967F0A8_9PROT</name>
<comment type="subcellular location">
    <subcellularLocation>
        <location evidence="1">Cell membrane</location>
        <topology evidence="1">Multi-pass membrane protein</topology>
    </subcellularLocation>
</comment>
<evidence type="ECO:0000259" key="8">
    <source>
        <dbReference type="Pfam" id="PF03458"/>
    </source>
</evidence>
<evidence type="ECO:0000313" key="10">
    <source>
        <dbReference type="Proteomes" id="UP000761264"/>
    </source>
</evidence>
<evidence type="ECO:0000313" key="9">
    <source>
        <dbReference type="EMBL" id="NIA70654.1"/>
    </source>
</evidence>
<evidence type="ECO:0000256" key="4">
    <source>
        <dbReference type="ARBA" id="ARBA00022692"/>
    </source>
</evidence>
<gene>
    <name evidence="9" type="ORF">HBA54_18815</name>
</gene>
<keyword evidence="10" id="KW-1185">Reference proteome</keyword>
<dbReference type="AlphaFoldDB" id="A0A967F0A8"/>
<evidence type="ECO:0000256" key="2">
    <source>
        <dbReference type="ARBA" id="ARBA00008193"/>
    </source>
</evidence>
<keyword evidence="5 7" id="KW-1133">Transmembrane helix</keyword>
<evidence type="ECO:0000256" key="1">
    <source>
        <dbReference type="ARBA" id="ARBA00004651"/>
    </source>
</evidence>
<keyword evidence="4 7" id="KW-0812">Transmembrane</keyword>
<dbReference type="EMBL" id="JAAQPH010000015">
    <property type="protein sequence ID" value="NIA70654.1"/>
    <property type="molecule type" value="Genomic_DNA"/>
</dbReference>
<sequence>MLEIEAPPQLVLTIDILAVIVFAVSGALVASRKRLDMVGFMWLAVLTGVGGGTVRDLLLDVPVFWMVAPHHIIACLVTAGVVHFTAHLMESRYRLLLWFDALGLALVTVAGTAKGLDNGTGALVAVAMGVVTGTVGGIVRDLIGNEPSVILRREIYVTASGLGACTYVILAELALPALLAGAAGVLVTFTVRGLAITYNWSMPAYRHRPGRTLKEIEDLRK</sequence>
<dbReference type="RefSeq" id="WP_167227479.1">
    <property type="nucleotide sequence ID" value="NZ_JAAQPH010000015.1"/>
</dbReference>
<dbReference type="Proteomes" id="UP000761264">
    <property type="component" value="Unassembled WGS sequence"/>
</dbReference>